<evidence type="ECO:0000313" key="2">
    <source>
        <dbReference type="Proteomes" id="UP000242180"/>
    </source>
</evidence>
<accession>A0A1X2H5P4</accession>
<organism evidence="1 2">
    <name type="scientific">Syncephalastrum racemosum</name>
    <name type="common">Filamentous fungus</name>
    <dbReference type="NCBI Taxonomy" id="13706"/>
    <lineage>
        <taxon>Eukaryota</taxon>
        <taxon>Fungi</taxon>
        <taxon>Fungi incertae sedis</taxon>
        <taxon>Mucoromycota</taxon>
        <taxon>Mucoromycotina</taxon>
        <taxon>Mucoromycetes</taxon>
        <taxon>Mucorales</taxon>
        <taxon>Syncephalastraceae</taxon>
        <taxon>Syncephalastrum</taxon>
    </lineage>
</organism>
<dbReference type="Proteomes" id="UP000242180">
    <property type="component" value="Unassembled WGS sequence"/>
</dbReference>
<reference evidence="1 2" key="1">
    <citation type="submission" date="2016-07" db="EMBL/GenBank/DDBJ databases">
        <title>Pervasive Adenine N6-methylation of Active Genes in Fungi.</title>
        <authorList>
            <consortium name="DOE Joint Genome Institute"/>
            <person name="Mondo S.J."/>
            <person name="Dannebaum R.O."/>
            <person name="Kuo R.C."/>
            <person name="Labutti K."/>
            <person name="Haridas S."/>
            <person name="Kuo A."/>
            <person name="Salamov A."/>
            <person name="Ahrendt S.R."/>
            <person name="Lipzen A."/>
            <person name="Sullivan W."/>
            <person name="Andreopoulos W.B."/>
            <person name="Clum A."/>
            <person name="Lindquist E."/>
            <person name="Daum C."/>
            <person name="Ramamoorthy G.K."/>
            <person name="Gryganskyi A."/>
            <person name="Culley D."/>
            <person name="Magnuson J.K."/>
            <person name="James T.Y."/>
            <person name="O'Malley M.A."/>
            <person name="Stajich J.E."/>
            <person name="Spatafora J.W."/>
            <person name="Visel A."/>
            <person name="Grigoriev I.V."/>
        </authorList>
    </citation>
    <scope>NUCLEOTIDE SEQUENCE [LARGE SCALE GENOMIC DNA]</scope>
    <source>
        <strain evidence="1 2">NRRL 2496</strain>
    </source>
</reference>
<dbReference type="EMBL" id="MCGN01000008">
    <property type="protein sequence ID" value="ORY93771.1"/>
    <property type="molecule type" value="Genomic_DNA"/>
</dbReference>
<comment type="caution">
    <text evidence="1">The sequence shown here is derived from an EMBL/GenBank/DDBJ whole genome shotgun (WGS) entry which is preliminary data.</text>
</comment>
<keyword evidence="2" id="KW-1185">Reference proteome</keyword>
<dbReference type="InParanoid" id="A0A1X2H5P4"/>
<protein>
    <submittedName>
        <fullName evidence="1">Uncharacterized protein</fullName>
    </submittedName>
</protein>
<name>A0A1X2H5P4_SYNRA</name>
<evidence type="ECO:0000313" key="1">
    <source>
        <dbReference type="EMBL" id="ORY93771.1"/>
    </source>
</evidence>
<sequence length="207" mass="23129">MPKACDCATCKVRTETRIGVYVIVLGYGYVRDAKIDLSTHDIEKSLLCQSVPVDRSVINWKPESSSSYRAQTSVPTYMSHHSAQRPQAESTTEFYPTAFLSLTMVAMLVSAASHEKPGCGSSQEQQVLSVATTEENRFKQNTVQVQKIEGACYLSHPFRMCGYVCPKIGQCQNGYNKHDVCSCRDYPPDMRGIVPPCSELELCPWER</sequence>
<dbReference type="AlphaFoldDB" id="A0A1X2H5P4"/>
<gene>
    <name evidence="1" type="ORF">BCR43DRAFT_507037</name>
</gene>
<proteinExistence type="predicted"/>